<sequence>MRMLLIEDHPALAEAVASALVKAGFAVDNAYSAKSALAMHQAASYDLVLLDLGLPDGNGLDLLPSLSANGQTPIVVLTARDQLSERLAGLDSGADDYIVKPVEMPELIARCRAILRRPGKRINKVLTYGLLAFDTSTRTATVGDIPLPLGQREIGVLEQLMRAQGQVLSREALEASVYSFDDEVGPNALEAAISRLRRALKPTDCELTIVTIRGVGWMLIKEQNQ</sequence>
<proteinExistence type="predicted"/>
<evidence type="ECO:0000259" key="4">
    <source>
        <dbReference type="PROSITE" id="PS50110"/>
    </source>
</evidence>
<dbReference type="PROSITE" id="PS50110">
    <property type="entry name" value="RESPONSE_REGULATORY"/>
    <property type="match status" value="1"/>
</dbReference>
<feature type="domain" description="Response regulatory" evidence="4">
    <location>
        <begin position="2"/>
        <end position="115"/>
    </location>
</feature>
<evidence type="ECO:0000313" key="6">
    <source>
        <dbReference type="EMBL" id="UYV18769.1"/>
    </source>
</evidence>
<name>A0ABY6JQH2_9GAMM</name>
<evidence type="ECO:0000256" key="2">
    <source>
        <dbReference type="PROSITE-ProRule" id="PRU00169"/>
    </source>
</evidence>
<feature type="DNA-binding region" description="OmpR/PhoB-type" evidence="3">
    <location>
        <begin position="123"/>
        <end position="221"/>
    </location>
</feature>
<dbReference type="PANTHER" id="PTHR48111:SF36">
    <property type="entry name" value="TRANSCRIPTIONAL REGULATORY PROTEIN CUTR"/>
    <property type="match status" value="1"/>
</dbReference>
<dbReference type="InterPro" id="IPR036388">
    <property type="entry name" value="WH-like_DNA-bd_sf"/>
</dbReference>
<dbReference type="InterPro" id="IPR001789">
    <property type="entry name" value="Sig_transdc_resp-reg_receiver"/>
</dbReference>
<dbReference type="InterPro" id="IPR039420">
    <property type="entry name" value="WalR-like"/>
</dbReference>
<dbReference type="PANTHER" id="PTHR48111">
    <property type="entry name" value="REGULATOR OF RPOS"/>
    <property type="match status" value="1"/>
</dbReference>
<organism evidence="6 7">
    <name type="scientific">Halomonas qaidamensis</name>
    <dbReference type="NCBI Taxonomy" id="2866211"/>
    <lineage>
        <taxon>Bacteria</taxon>
        <taxon>Pseudomonadati</taxon>
        <taxon>Pseudomonadota</taxon>
        <taxon>Gammaproteobacteria</taxon>
        <taxon>Oceanospirillales</taxon>
        <taxon>Halomonadaceae</taxon>
        <taxon>Halomonas</taxon>
    </lineage>
</organism>
<keyword evidence="7" id="KW-1185">Reference proteome</keyword>
<reference evidence="6 7" key="1">
    <citation type="journal article" date="2022" name="Antonie Van Leeuwenhoek">
        <title>Whole genome sequencing of the halophilic Halomonas qaidamensis XH36, a novel species strain with high ectoine production.</title>
        <authorList>
            <person name="Zhang T."/>
            <person name="Cui T."/>
            <person name="Cao Y."/>
            <person name="Li Y."/>
            <person name="Li F."/>
            <person name="Zhu D."/>
            <person name="Xing J."/>
        </authorList>
    </citation>
    <scope>NUCLEOTIDE SEQUENCE [LARGE SCALE GENOMIC DNA]</scope>
    <source>
        <strain evidence="6 7">XH36</strain>
    </source>
</reference>
<dbReference type="InterPro" id="IPR001867">
    <property type="entry name" value="OmpR/PhoB-type_DNA-bd"/>
</dbReference>
<keyword evidence="2" id="KW-0597">Phosphoprotein</keyword>
<protein>
    <submittedName>
        <fullName evidence="6">Response regulator transcription factor</fullName>
    </submittedName>
</protein>
<feature type="domain" description="OmpR/PhoB-type" evidence="5">
    <location>
        <begin position="123"/>
        <end position="221"/>
    </location>
</feature>
<dbReference type="InterPro" id="IPR011006">
    <property type="entry name" value="CheY-like_superfamily"/>
</dbReference>
<accession>A0ABY6JQH2</accession>
<dbReference type="SUPFAM" id="SSF52172">
    <property type="entry name" value="CheY-like"/>
    <property type="match status" value="1"/>
</dbReference>
<evidence type="ECO:0000259" key="5">
    <source>
        <dbReference type="PROSITE" id="PS51755"/>
    </source>
</evidence>
<keyword evidence="1 3" id="KW-0238">DNA-binding</keyword>
<dbReference type="Gene3D" id="1.10.10.10">
    <property type="entry name" value="Winged helix-like DNA-binding domain superfamily/Winged helix DNA-binding domain"/>
    <property type="match status" value="1"/>
</dbReference>
<evidence type="ECO:0000313" key="7">
    <source>
        <dbReference type="Proteomes" id="UP001163082"/>
    </source>
</evidence>
<dbReference type="Proteomes" id="UP001163082">
    <property type="component" value="Chromosome"/>
</dbReference>
<dbReference type="SMART" id="SM00448">
    <property type="entry name" value="REC"/>
    <property type="match status" value="1"/>
</dbReference>
<dbReference type="Pfam" id="PF00486">
    <property type="entry name" value="Trans_reg_C"/>
    <property type="match status" value="1"/>
</dbReference>
<feature type="modified residue" description="4-aspartylphosphate" evidence="2">
    <location>
        <position position="51"/>
    </location>
</feature>
<dbReference type="Gene3D" id="6.10.250.690">
    <property type="match status" value="1"/>
</dbReference>
<evidence type="ECO:0000256" key="3">
    <source>
        <dbReference type="PROSITE-ProRule" id="PRU01091"/>
    </source>
</evidence>
<dbReference type="Pfam" id="PF00072">
    <property type="entry name" value="Response_reg"/>
    <property type="match status" value="1"/>
</dbReference>
<dbReference type="EMBL" id="CP080627">
    <property type="protein sequence ID" value="UYV18769.1"/>
    <property type="molecule type" value="Genomic_DNA"/>
</dbReference>
<evidence type="ECO:0000256" key="1">
    <source>
        <dbReference type="ARBA" id="ARBA00023125"/>
    </source>
</evidence>
<dbReference type="CDD" id="cd00383">
    <property type="entry name" value="trans_reg_C"/>
    <property type="match status" value="1"/>
</dbReference>
<dbReference type="Gene3D" id="3.40.50.2300">
    <property type="match status" value="1"/>
</dbReference>
<gene>
    <name evidence="6" type="ORF">K1Y77_15110</name>
</gene>
<dbReference type="PROSITE" id="PS51755">
    <property type="entry name" value="OMPR_PHOB"/>
    <property type="match status" value="1"/>
</dbReference>
<dbReference type="RefSeq" id="WP_264429306.1">
    <property type="nucleotide sequence ID" value="NZ_CP080627.1"/>
</dbReference>
<dbReference type="SMART" id="SM00862">
    <property type="entry name" value="Trans_reg_C"/>
    <property type="match status" value="1"/>
</dbReference>